<dbReference type="Proteomes" id="UP000001699">
    <property type="component" value="Unassembled WGS sequence"/>
</dbReference>
<dbReference type="AlphaFoldDB" id="B0YET7"/>
<accession>B0YET7</accession>
<dbReference type="HOGENOM" id="CLU_2996156_0_0_1"/>
<evidence type="ECO:0000313" key="2">
    <source>
        <dbReference type="Proteomes" id="UP000001699"/>
    </source>
</evidence>
<proteinExistence type="predicted"/>
<protein>
    <submittedName>
        <fullName evidence="1">Uncharacterized protein</fullName>
    </submittedName>
</protein>
<evidence type="ECO:0000313" key="1">
    <source>
        <dbReference type="EMBL" id="EDP47431.1"/>
    </source>
</evidence>
<dbReference type="EMBL" id="DS499603">
    <property type="protein sequence ID" value="EDP47431.1"/>
    <property type="molecule type" value="Genomic_DNA"/>
</dbReference>
<name>B0YET7_ASPFC</name>
<gene>
    <name evidence="1" type="ORF">AFUB_100330</name>
</gene>
<organism evidence="1 2">
    <name type="scientific">Aspergillus fumigatus (strain CBS 144.89 / FGSC A1163 / CEA10)</name>
    <name type="common">Neosartorya fumigata</name>
    <dbReference type="NCBI Taxonomy" id="451804"/>
    <lineage>
        <taxon>Eukaryota</taxon>
        <taxon>Fungi</taxon>
        <taxon>Dikarya</taxon>
        <taxon>Ascomycota</taxon>
        <taxon>Pezizomycotina</taxon>
        <taxon>Eurotiomycetes</taxon>
        <taxon>Eurotiomycetidae</taxon>
        <taxon>Eurotiales</taxon>
        <taxon>Aspergillaceae</taxon>
        <taxon>Aspergillus</taxon>
        <taxon>Aspergillus subgen. Fumigati</taxon>
    </lineage>
</organism>
<keyword evidence="2" id="KW-1185">Reference proteome</keyword>
<reference evidence="1 2" key="1">
    <citation type="journal article" date="2008" name="PLoS Genet.">
        <title>Genomic islands in the pathogenic filamentous fungus Aspergillus fumigatus.</title>
        <authorList>
            <person name="Fedorova N.D."/>
            <person name="Khaldi N."/>
            <person name="Joardar V.S."/>
            <person name="Maiti R."/>
            <person name="Amedeo P."/>
            <person name="Anderson M.J."/>
            <person name="Crabtree J."/>
            <person name="Silva J.C."/>
            <person name="Badger J.H."/>
            <person name="Albarraq A."/>
            <person name="Angiuoli S."/>
            <person name="Bussey H."/>
            <person name="Bowyer P."/>
            <person name="Cotty P.J."/>
            <person name="Dyer P.S."/>
            <person name="Egan A."/>
            <person name="Galens K."/>
            <person name="Fraser-Liggett C.M."/>
            <person name="Haas B.J."/>
            <person name="Inman J.M."/>
            <person name="Kent R."/>
            <person name="Lemieux S."/>
            <person name="Malavazi I."/>
            <person name="Orvis J."/>
            <person name="Roemer T."/>
            <person name="Ronning C.M."/>
            <person name="Sundaram J.P."/>
            <person name="Sutton G."/>
            <person name="Turner G."/>
            <person name="Venter J.C."/>
            <person name="White O.R."/>
            <person name="Whitty B.R."/>
            <person name="Youngman P."/>
            <person name="Wolfe K.H."/>
            <person name="Goldman G.H."/>
            <person name="Wortman J.R."/>
            <person name="Jiang B."/>
            <person name="Denning D.W."/>
            <person name="Nierman W.C."/>
        </authorList>
    </citation>
    <scope>NUCLEOTIDE SEQUENCE [LARGE SCALE GENOMIC DNA]</scope>
    <source>
        <strain evidence="2">CBS 144.89 / FGSC A1163 / CEA10</strain>
    </source>
</reference>
<sequence>MEARKRQYPSDTGYMLLTSKVVTYCLDALVQSELDRLDWPISQINVLTLNLQTSEMD</sequence>
<dbReference type="VEuPathDB" id="FungiDB:AFUB_100330"/>